<feature type="domain" description="CRAL-TRIO" evidence="1">
    <location>
        <begin position="76"/>
        <end position="220"/>
    </location>
</feature>
<sequence length="234" mass="27687">MHDLNLSAAEIECFNQVRNAISNEIHPKYNTHFNILRYCQSCEFNASKTIYMLRRHLRFRSEYELDTNVGENQLSSLPWLEEYAPWTIVGPNRKNVQETDHLIVVEQIGQIDSHGLLKAVEYTKFMHQQFRRMEKLFNVIHKLEAQTGKQCHVYFIFDVDKLDFDPTLIPIVTGPFRNLWVQVLNHYRRWVDRMFLVNVPTFISVLWTAVSPLISDDMKEYQIGDIHGVAQPRY</sequence>
<dbReference type="SMART" id="SM00516">
    <property type="entry name" value="SEC14"/>
    <property type="match status" value="1"/>
</dbReference>
<organism evidence="4">
    <name type="scientific">Anisakis simplex</name>
    <name type="common">Herring worm</name>
    <dbReference type="NCBI Taxonomy" id="6269"/>
    <lineage>
        <taxon>Eukaryota</taxon>
        <taxon>Metazoa</taxon>
        <taxon>Ecdysozoa</taxon>
        <taxon>Nematoda</taxon>
        <taxon>Chromadorea</taxon>
        <taxon>Rhabditida</taxon>
        <taxon>Spirurina</taxon>
        <taxon>Ascaridomorpha</taxon>
        <taxon>Ascaridoidea</taxon>
        <taxon>Anisakidae</taxon>
        <taxon>Anisakis</taxon>
        <taxon>Anisakis simplex complex</taxon>
    </lineage>
</organism>
<dbReference type="OrthoDB" id="1434354at2759"/>
<dbReference type="PANTHER" id="PTHR47159:SF1">
    <property type="entry name" value="CRAL-TRIO DOMAIN-CONTAINING PROTEIN F28H7.8"/>
    <property type="match status" value="1"/>
</dbReference>
<name>A0A0M3J0G4_ANISI</name>
<keyword evidence="3" id="KW-1185">Reference proteome</keyword>
<dbReference type="Pfam" id="PF00650">
    <property type="entry name" value="CRAL_TRIO"/>
    <property type="match status" value="1"/>
</dbReference>
<evidence type="ECO:0000313" key="2">
    <source>
        <dbReference type="EMBL" id="VDK18203.1"/>
    </source>
</evidence>
<dbReference type="SUPFAM" id="SSF46938">
    <property type="entry name" value="CRAL/TRIO N-terminal domain"/>
    <property type="match status" value="1"/>
</dbReference>
<dbReference type="PROSITE" id="PS50191">
    <property type="entry name" value="CRAL_TRIO"/>
    <property type="match status" value="1"/>
</dbReference>
<dbReference type="InterPro" id="IPR036865">
    <property type="entry name" value="CRAL-TRIO_dom_sf"/>
</dbReference>
<evidence type="ECO:0000259" key="1">
    <source>
        <dbReference type="PROSITE" id="PS50191"/>
    </source>
</evidence>
<dbReference type="PANTHER" id="PTHR47159">
    <property type="entry name" value="PROTEIN CBG07705-RELATED"/>
    <property type="match status" value="1"/>
</dbReference>
<evidence type="ECO:0000313" key="3">
    <source>
        <dbReference type="Proteomes" id="UP000267096"/>
    </source>
</evidence>
<reference evidence="4" key="1">
    <citation type="submission" date="2017-02" db="UniProtKB">
        <authorList>
            <consortium name="WormBaseParasite"/>
        </authorList>
    </citation>
    <scope>IDENTIFICATION</scope>
</reference>
<dbReference type="AlphaFoldDB" id="A0A0M3J0G4"/>
<dbReference type="Gene3D" id="3.40.525.10">
    <property type="entry name" value="CRAL-TRIO lipid binding domain"/>
    <property type="match status" value="1"/>
</dbReference>
<dbReference type="SUPFAM" id="SSF52087">
    <property type="entry name" value="CRAL/TRIO domain"/>
    <property type="match status" value="1"/>
</dbReference>
<reference evidence="2 3" key="2">
    <citation type="submission" date="2018-11" db="EMBL/GenBank/DDBJ databases">
        <authorList>
            <consortium name="Pathogen Informatics"/>
        </authorList>
    </citation>
    <scope>NUCLEOTIDE SEQUENCE [LARGE SCALE GENOMIC DNA]</scope>
</reference>
<proteinExistence type="predicted"/>
<dbReference type="Proteomes" id="UP000267096">
    <property type="component" value="Unassembled WGS sequence"/>
</dbReference>
<dbReference type="WBParaSite" id="ASIM_0000100201-mRNA-1">
    <property type="protein sequence ID" value="ASIM_0000100201-mRNA-1"/>
    <property type="gene ID" value="ASIM_0000100201"/>
</dbReference>
<dbReference type="InterPro" id="IPR036273">
    <property type="entry name" value="CRAL/TRIO_N_dom_sf"/>
</dbReference>
<accession>A0A0M3J0G4</accession>
<evidence type="ECO:0000313" key="4">
    <source>
        <dbReference type="WBParaSite" id="ASIM_0000100201-mRNA-1"/>
    </source>
</evidence>
<protein>
    <submittedName>
        <fullName evidence="4">CRAL-TRIO domain-containing protein</fullName>
    </submittedName>
</protein>
<dbReference type="InterPro" id="IPR053302">
    <property type="entry name" value="CRAL-TRIO_domain"/>
</dbReference>
<dbReference type="EMBL" id="UYRR01000772">
    <property type="protein sequence ID" value="VDK18203.1"/>
    <property type="molecule type" value="Genomic_DNA"/>
</dbReference>
<gene>
    <name evidence="2" type="ORF">ASIM_LOCUS897</name>
</gene>
<dbReference type="InterPro" id="IPR001251">
    <property type="entry name" value="CRAL-TRIO_dom"/>
</dbReference>